<feature type="domain" description="Hexokinase N-terminal" evidence="8">
    <location>
        <begin position="21"/>
        <end position="223"/>
    </location>
</feature>
<evidence type="ECO:0000313" key="11">
    <source>
        <dbReference type="Proteomes" id="UP000016923"/>
    </source>
</evidence>
<evidence type="ECO:0000256" key="1">
    <source>
        <dbReference type="ARBA" id="ARBA00009225"/>
    </source>
</evidence>
<keyword evidence="2 6" id="KW-0808">Transferase</keyword>
<dbReference type="GO" id="GO:0008865">
    <property type="term" value="F:fructokinase activity"/>
    <property type="evidence" value="ECO:0007669"/>
    <property type="project" value="TreeGrafter"/>
</dbReference>
<dbReference type="InterPro" id="IPR001312">
    <property type="entry name" value="Hexokinase"/>
</dbReference>
<feature type="domain" description="Hexokinase C-terminal" evidence="9">
    <location>
        <begin position="525"/>
        <end position="584"/>
    </location>
</feature>
<dbReference type="GO" id="GO:0005536">
    <property type="term" value="F:D-glucose binding"/>
    <property type="evidence" value="ECO:0007669"/>
    <property type="project" value="InterPro"/>
</dbReference>
<gene>
    <name evidence="10" type="ORF">F503_07811</name>
</gene>
<evidence type="ECO:0000256" key="2">
    <source>
        <dbReference type="ARBA" id="ARBA00022679"/>
    </source>
</evidence>
<dbReference type="GO" id="GO:0005524">
    <property type="term" value="F:ATP binding"/>
    <property type="evidence" value="ECO:0007669"/>
    <property type="project" value="UniProtKB-UniRule"/>
</dbReference>
<evidence type="ECO:0000256" key="5">
    <source>
        <dbReference type="ARBA" id="ARBA00022840"/>
    </source>
</evidence>
<dbReference type="InterPro" id="IPR022673">
    <property type="entry name" value="Hexokinase_C"/>
</dbReference>
<proteinExistence type="inferred from homology"/>
<evidence type="ECO:0000259" key="9">
    <source>
        <dbReference type="Pfam" id="PF03727"/>
    </source>
</evidence>
<evidence type="ECO:0000259" key="8">
    <source>
        <dbReference type="Pfam" id="PF00349"/>
    </source>
</evidence>
<dbReference type="GO" id="GO:0005829">
    <property type="term" value="C:cytosol"/>
    <property type="evidence" value="ECO:0007669"/>
    <property type="project" value="TreeGrafter"/>
</dbReference>
<dbReference type="Gene3D" id="1.10.287.1250">
    <property type="match status" value="1"/>
</dbReference>
<accession>S3D1N4</accession>
<dbReference type="Gene3D" id="3.40.367.20">
    <property type="match status" value="1"/>
</dbReference>
<dbReference type="STRING" id="1262450.S3D1N4"/>
<organism evidence="10 11">
    <name type="scientific">Ophiostoma piceae (strain UAMH 11346)</name>
    <name type="common">Sap stain fungus</name>
    <dbReference type="NCBI Taxonomy" id="1262450"/>
    <lineage>
        <taxon>Eukaryota</taxon>
        <taxon>Fungi</taxon>
        <taxon>Dikarya</taxon>
        <taxon>Ascomycota</taxon>
        <taxon>Pezizomycotina</taxon>
        <taxon>Sordariomycetes</taxon>
        <taxon>Sordariomycetidae</taxon>
        <taxon>Ophiostomatales</taxon>
        <taxon>Ophiostomataceae</taxon>
        <taxon>Ophiostoma</taxon>
    </lineage>
</organism>
<dbReference type="EC" id="2.7.1.-" evidence="6"/>
<dbReference type="GO" id="GO:0004340">
    <property type="term" value="F:glucokinase activity"/>
    <property type="evidence" value="ECO:0007669"/>
    <property type="project" value="TreeGrafter"/>
</dbReference>
<feature type="region of interest" description="Disordered" evidence="7">
    <location>
        <begin position="492"/>
        <end position="517"/>
    </location>
</feature>
<dbReference type="Proteomes" id="UP000016923">
    <property type="component" value="Unassembled WGS sequence"/>
</dbReference>
<evidence type="ECO:0000256" key="7">
    <source>
        <dbReference type="SAM" id="MobiDB-lite"/>
    </source>
</evidence>
<dbReference type="GO" id="GO:0005739">
    <property type="term" value="C:mitochondrion"/>
    <property type="evidence" value="ECO:0007669"/>
    <property type="project" value="TreeGrafter"/>
</dbReference>
<dbReference type="HOGENOM" id="CLU_014393_5_0_1"/>
<keyword evidence="3 6" id="KW-0547">Nucleotide-binding</keyword>
<dbReference type="OrthoDB" id="419537at2759"/>
<protein>
    <recommendedName>
        <fullName evidence="6">Phosphotransferase</fullName>
        <ecNumber evidence="6">2.7.1.-</ecNumber>
    </recommendedName>
</protein>
<dbReference type="AlphaFoldDB" id="S3D1N4"/>
<dbReference type="EMBL" id="KE148151">
    <property type="protein sequence ID" value="EPE07160.1"/>
    <property type="molecule type" value="Genomic_DNA"/>
</dbReference>
<dbReference type="eggNOG" id="KOG1369">
    <property type="taxonomic scope" value="Eukaryota"/>
</dbReference>
<dbReference type="PANTHER" id="PTHR19443:SF30">
    <property type="entry name" value="GLUCOKINASE-1-RELATED"/>
    <property type="match status" value="1"/>
</dbReference>
<dbReference type="OMA" id="HWDKGWD"/>
<dbReference type="GO" id="GO:0006006">
    <property type="term" value="P:glucose metabolic process"/>
    <property type="evidence" value="ECO:0007669"/>
    <property type="project" value="TreeGrafter"/>
</dbReference>
<dbReference type="Pfam" id="PF00349">
    <property type="entry name" value="Hexokinase_1"/>
    <property type="match status" value="1"/>
</dbReference>
<reference evidence="10 11" key="1">
    <citation type="journal article" date="2013" name="BMC Genomics">
        <title>The genome and transcriptome of the pine saprophyte Ophiostoma piceae, and a comparison with the bark beetle-associated pine pathogen Grosmannia clavigera.</title>
        <authorList>
            <person name="Haridas S."/>
            <person name="Wang Y."/>
            <person name="Lim L."/>
            <person name="Massoumi Alamouti S."/>
            <person name="Jackman S."/>
            <person name="Docking R."/>
            <person name="Robertson G."/>
            <person name="Birol I."/>
            <person name="Bohlmann J."/>
            <person name="Breuil C."/>
        </authorList>
    </citation>
    <scope>NUCLEOTIDE SEQUENCE [LARGE SCALE GENOMIC DNA]</scope>
    <source>
        <strain evidence="10 11">UAMH 11346</strain>
    </source>
</reference>
<comment type="similarity">
    <text evidence="1 6">Belongs to the hexokinase family.</text>
</comment>
<evidence type="ECO:0000256" key="3">
    <source>
        <dbReference type="ARBA" id="ARBA00022741"/>
    </source>
</evidence>
<keyword evidence="5 6" id="KW-0067">ATP-binding</keyword>
<dbReference type="PROSITE" id="PS51748">
    <property type="entry name" value="HEXOKINASE_2"/>
    <property type="match status" value="1"/>
</dbReference>
<sequence>MTRHASNRSYPDSSRPLHAAVAKIIDQFTLPTADLKKITDHFLAELRRGLLDPGLPFQLPAFVTTIPTGEECGKFLSVDLGGTNCRICLVHLQGNGEFSVTQSKHAVPQDVMVNEQFEPLFSWLAARIGDFVAEHIQSSSGGGITSTASETRTPLGFTFSFTCDQTSLSDGTLIHWDKGWDIPAAIGRDPCRLLQNSIDAAGVQVEVVALANDSVGTLLARAYTAASINNGTPSRTLASIIVGTGTNAAYIEQLSRIERYSQPPQIGSGKKDGLAVMVMNSEWGCWDDALAVLPQTHFDADIDTSSSNPGGQMFEKMASGMYLGELFRLAVHELVQSGDVFDFEAAGDSTPLVQRDALDTSLLSALAQNNTSIIDSKELVSSRLAVDGVSDRDVYALKAIAGSITARAARLTGAALAAILIQCGYGVNTQKIQDAAVVGEAMAIAACPEATEAPLTDSKKKSWLITSTAKVFGAIASCARDLLSCCFPVTAGDRRDSSQCAKRSRETSTSMSREAASIGGHLEDATEIIDVGITGSVIELHPTFETEMLEAIGEIPAIALDNRRKLRTGLCRDGSAVGAALMAHAALCQK</sequence>
<keyword evidence="6" id="KW-0324">Glycolysis</keyword>
<evidence type="ECO:0000256" key="4">
    <source>
        <dbReference type="ARBA" id="ARBA00022777"/>
    </source>
</evidence>
<dbReference type="Pfam" id="PF03727">
    <property type="entry name" value="Hexokinase_2"/>
    <property type="match status" value="2"/>
</dbReference>
<dbReference type="SUPFAM" id="SSF53067">
    <property type="entry name" value="Actin-like ATPase domain"/>
    <property type="match status" value="2"/>
</dbReference>
<dbReference type="PRINTS" id="PR00475">
    <property type="entry name" value="HEXOKINASE"/>
</dbReference>
<keyword evidence="11" id="KW-1185">Reference proteome</keyword>
<evidence type="ECO:0000256" key="6">
    <source>
        <dbReference type="RuleBase" id="RU362007"/>
    </source>
</evidence>
<evidence type="ECO:0000313" key="10">
    <source>
        <dbReference type="EMBL" id="EPE07160.1"/>
    </source>
</evidence>
<name>S3D1N4_OPHP1</name>
<dbReference type="PANTHER" id="PTHR19443">
    <property type="entry name" value="HEXOKINASE"/>
    <property type="match status" value="1"/>
</dbReference>
<dbReference type="GO" id="GO:0001678">
    <property type="term" value="P:intracellular glucose homeostasis"/>
    <property type="evidence" value="ECO:0007669"/>
    <property type="project" value="InterPro"/>
</dbReference>
<keyword evidence="4 6" id="KW-0418">Kinase</keyword>
<dbReference type="VEuPathDB" id="FungiDB:F503_07811"/>
<dbReference type="UniPathway" id="UPA00109">
    <property type="reaction ID" value="UER00180"/>
</dbReference>
<dbReference type="Gene3D" id="3.30.420.40">
    <property type="match status" value="1"/>
</dbReference>
<dbReference type="InterPro" id="IPR022672">
    <property type="entry name" value="Hexokinase_N"/>
</dbReference>
<feature type="domain" description="Hexokinase C-terminal" evidence="9">
    <location>
        <begin position="239"/>
        <end position="439"/>
    </location>
</feature>
<dbReference type="GO" id="GO:0006096">
    <property type="term" value="P:glycolytic process"/>
    <property type="evidence" value="ECO:0007669"/>
    <property type="project" value="UniProtKB-UniPathway"/>
</dbReference>
<dbReference type="InterPro" id="IPR043129">
    <property type="entry name" value="ATPase_NBD"/>
</dbReference>